<dbReference type="GeneID" id="80890025"/>
<evidence type="ECO:0000313" key="2">
    <source>
        <dbReference type="EMBL" id="KAJ4148393.1"/>
    </source>
</evidence>
<dbReference type="AlphaFoldDB" id="A0A9W8Q7P1"/>
<dbReference type="InterPro" id="IPR046541">
    <property type="entry name" value="DUF6606"/>
</dbReference>
<dbReference type="Proteomes" id="UP001144673">
    <property type="component" value="Chromosome 3"/>
</dbReference>
<dbReference type="KEGG" id="amus:LMH87_002866"/>
<evidence type="ECO:0000259" key="1">
    <source>
        <dbReference type="Pfam" id="PF20255"/>
    </source>
</evidence>
<dbReference type="EMBL" id="JAJHUN010000010">
    <property type="protein sequence ID" value="KAJ4148393.1"/>
    <property type="molecule type" value="Genomic_DNA"/>
</dbReference>
<evidence type="ECO:0000313" key="3">
    <source>
        <dbReference type="Proteomes" id="UP001144673"/>
    </source>
</evidence>
<accession>A0A9W8Q7P1</accession>
<dbReference type="Pfam" id="PF20255">
    <property type="entry name" value="DUF6606"/>
    <property type="match status" value="1"/>
</dbReference>
<proteinExistence type="predicted"/>
<keyword evidence="3" id="KW-1185">Reference proteome</keyword>
<organism evidence="2 3">
    <name type="scientific">Akanthomyces muscarius</name>
    <name type="common">Entomopathogenic fungus</name>
    <name type="synonym">Lecanicillium muscarium</name>
    <dbReference type="NCBI Taxonomy" id="2231603"/>
    <lineage>
        <taxon>Eukaryota</taxon>
        <taxon>Fungi</taxon>
        <taxon>Dikarya</taxon>
        <taxon>Ascomycota</taxon>
        <taxon>Pezizomycotina</taxon>
        <taxon>Sordariomycetes</taxon>
        <taxon>Hypocreomycetidae</taxon>
        <taxon>Hypocreales</taxon>
        <taxon>Cordycipitaceae</taxon>
        <taxon>Akanthomyces</taxon>
    </lineage>
</organism>
<reference evidence="2" key="1">
    <citation type="journal article" date="2023" name="Access Microbiol">
        <title>De-novo genome assembly for Akanthomyces muscarius, a biocontrol agent of insect agricultural pests.</title>
        <authorList>
            <person name="Erdos Z."/>
            <person name="Studholme D.J."/>
            <person name="Raymond B."/>
            <person name="Sharma M."/>
        </authorList>
    </citation>
    <scope>NUCLEOTIDE SEQUENCE</scope>
    <source>
        <strain evidence="2">Ve6</strain>
    </source>
</reference>
<sequence>MPAQSHQTSLLEAVFDNLVLPPKLPDAPEDGSILLNWELSSRLIRACRQMESPSSDISWSTLEASLLLTRDLHQPVSIETLMTAFSTIAQDGGANWLALHVAQQNAAIIIYKNKETDEVVFEAFEVSASAPAVLEANHALRWIFPSRAVAIRMDEFASASFQETISEFTEQATEIAFDQFAARARKGGQMIVETRDAPSPALITEMLMSFLEATGRAFPVHAVRKRVRDDVVLGSSEHPWRRSPYWLMLRVFVQRIMMTWCQNDPWASRICYKLIICVVGSQNCKRK</sequence>
<comment type="caution">
    <text evidence="2">The sequence shown here is derived from an EMBL/GenBank/DDBJ whole genome shotgun (WGS) entry which is preliminary data.</text>
</comment>
<dbReference type="RefSeq" id="XP_056051334.1">
    <property type="nucleotide sequence ID" value="XM_056194392.1"/>
</dbReference>
<gene>
    <name evidence="2" type="ORF">LMH87_002866</name>
</gene>
<name>A0A9W8Q7P1_AKAMU</name>
<protein>
    <recommendedName>
        <fullName evidence="1">DUF6606 domain-containing protein</fullName>
    </recommendedName>
</protein>
<feature type="domain" description="DUF6606" evidence="1">
    <location>
        <begin position="15"/>
        <end position="282"/>
    </location>
</feature>